<protein>
    <submittedName>
        <fullName evidence="1">Uncharacterized protein</fullName>
    </submittedName>
</protein>
<comment type="caution">
    <text evidence="1">The sequence shown here is derived from an EMBL/GenBank/DDBJ whole genome shotgun (WGS) entry which is preliminary data.</text>
</comment>
<evidence type="ECO:0000313" key="2">
    <source>
        <dbReference type="Proteomes" id="UP000561011"/>
    </source>
</evidence>
<accession>A0A853EPA7</accession>
<gene>
    <name evidence="1" type="ORF">HZZ10_02770</name>
</gene>
<name>A0A853EPA7_9MICO</name>
<reference evidence="1 2" key="1">
    <citation type="submission" date="2020-07" db="EMBL/GenBank/DDBJ databases">
        <title>MOT database genomes.</title>
        <authorList>
            <person name="Joseph S."/>
            <person name="Aduse-Opoku J."/>
            <person name="Hashim A."/>
            <person name="Wade W."/>
            <person name="Curtis M."/>
        </authorList>
    </citation>
    <scope>NUCLEOTIDE SEQUENCE [LARGE SCALE GENOMIC DNA]</scope>
    <source>
        <strain evidence="1 2">DSM 100099</strain>
    </source>
</reference>
<dbReference type="RefSeq" id="WP_179912320.1">
    <property type="nucleotide sequence ID" value="NZ_JACBYE010000004.1"/>
</dbReference>
<dbReference type="Proteomes" id="UP000561011">
    <property type="component" value="Unassembled WGS sequence"/>
</dbReference>
<dbReference type="AlphaFoldDB" id="A0A853EPA7"/>
<dbReference type="EMBL" id="JACBYE010000004">
    <property type="protein sequence ID" value="NYS92455.1"/>
    <property type="molecule type" value="Genomic_DNA"/>
</dbReference>
<keyword evidence="2" id="KW-1185">Reference proteome</keyword>
<organism evidence="1 2">
    <name type="scientific">Sanguibacter inulinus</name>
    <dbReference type="NCBI Taxonomy" id="60922"/>
    <lineage>
        <taxon>Bacteria</taxon>
        <taxon>Bacillati</taxon>
        <taxon>Actinomycetota</taxon>
        <taxon>Actinomycetes</taxon>
        <taxon>Micrococcales</taxon>
        <taxon>Sanguibacteraceae</taxon>
        <taxon>Sanguibacter</taxon>
    </lineage>
</organism>
<sequence>MGLLSRPEKLPADVRAALDLERADRVLAQGRLHDGSWVVATSASLIRSDGTSTASCTWCDVDRGSWDPESSTLTVTWVDGHAPLRLRIAEPTKTSLMRVFRERVQASVVMSETVPLGAGLTARVAVRKDHVGNLLTQVVGDAGADLSAPLAQAAVRSALARLRSASGAPPEAW</sequence>
<evidence type="ECO:0000313" key="1">
    <source>
        <dbReference type="EMBL" id="NYS92455.1"/>
    </source>
</evidence>
<proteinExistence type="predicted"/>